<evidence type="ECO:0000313" key="6">
    <source>
        <dbReference type="Proteomes" id="UP001519332"/>
    </source>
</evidence>
<dbReference type="Gene3D" id="3.40.50.2000">
    <property type="entry name" value="Glycogen Phosphorylase B"/>
    <property type="match status" value="2"/>
</dbReference>
<organism evidence="5 6">
    <name type="scientific">Kibdelosporangium banguiense</name>
    <dbReference type="NCBI Taxonomy" id="1365924"/>
    <lineage>
        <taxon>Bacteria</taxon>
        <taxon>Bacillati</taxon>
        <taxon>Actinomycetota</taxon>
        <taxon>Actinomycetes</taxon>
        <taxon>Pseudonocardiales</taxon>
        <taxon>Pseudonocardiaceae</taxon>
        <taxon>Kibdelosporangium</taxon>
    </lineage>
</organism>
<dbReference type="CDD" id="cd03784">
    <property type="entry name" value="GT1_Gtf-like"/>
    <property type="match status" value="1"/>
</dbReference>
<dbReference type="InterPro" id="IPR010610">
    <property type="entry name" value="EryCIII-like_C"/>
</dbReference>
<feature type="domain" description="Erythromycin biosynthesis protein CIII-like C-terminal" evidence="4">
    <location>
        <begin position="284"/>
        <end position="385"/>
    </location>
</feature>
<dbReference type="InterPro" id="IPR050426">
    <property type="entry name" value="Glycosyltransferase_28"/>
</dbReference>
<dbReference type="PANTHER" id="PTHR48050">
    <property type="entry name" value="STEROL 3-BETA-GLUCOSYLTRANSFERASE"/>
    <property type="match status" value="1"/>
</dbReference>
<evidence type="ECO:0000256" key="2">
    <source>
        <dbReference type="ARBA" id="ARBA00023194"/>
    </source>
</evidence>
<dbReference type="Pfam" id="PF06722">
    <property type="entry name" value="EryCIII-like_C"/>
    <property type="match status" value="1"/>
</dbReference>
<dbReference type="PANTHER" id="PTHR48050:SF13">
    <property type="entry name" value="STEROL 3-BETA-GLUCOSYLTRANSFERASE UGT80A2"/>
    <property type="match status" value="1"/>
</dbReference>
<evidence type="ECO:0000313" key="5">
    <source>
        <dbReference type="EMBL" id="MBP2329155.1"/>
    </source>
</evidence>
<keyword evidence="5" id="KW-0808">Transferase</keyword>
<reference evidence="5 6" key="1">
    <citation type="submission" date="2021-03" db="EMBL/GenBank/DDBJ databases">
        <title>Sequencing the genomes of 1000 actinobacteria strains.</title>
        <authorList>
            <person name="Klenk H.-P."/>
        </authorList>
    </citation>
    <scope>NUCLEOTIDE SEQUENCE [LARGE SCALE GENOMIC DNA]</scope>
    <source>
        <strain evidence="5 6">DSM 46670</strain>
    </source>
</reference>
<gene>
    <name evidence="5" type="ORF">JOF56_009540</name>
</gene>
<keyword evidence="2" id="KW-0045">Antibiotic biosynthesis</keyword>
<feature type="domain" description="Glycosyltransferase family 28 N-terminal" evidence="3">
    <location>
        <begin position="3"/>
        <end position="79"/>
    </location>
</feature>
<sequence length="415" mass="45468">MHVALVILGTRGDIQPFVALGRTLMSRGHTVTLAAPGDYRDLIAEAGLDHREMPVSPAAYFAHPAFAEAIQKGASFARAVRKVPRLSADELRDLADQAAAATEGADLIVNGILCRVGMDEVNGPPWASVAFWPIHPTTRWPAMFAPKVRLGPIYNRFTHTLSGLLDYAMFRPFHKAMRSPKPRLGAPYGDLGREVPMLLPVTRALWPGPGDWPAQTHITGFWFLERNWTPPAALVDFVEGGDPPVVLSFGSVWPVHRPGETMERVLNVIRSHGKRLVVVGGAPADVPDDVFQINDVHYPWLLPRSAAIIHHGGCNTTGEALRAGIPQITIPAFGDCPFWAGQVHDLGVAAKPVPYRKFTVERLDESLKVVLNDDAMRRRAAEVSALVRAEDGLGDAVRILEDWVARPPRRTRSLS</sequence>
<evidence type="ECO:0000259" key="4">
    <source>
        <dbReference type="Pfam" id="PF06722"/>
    </source>
</evidence>
<dbReference type="Proteomes" id="UP001519332">
    <property type="component" value="Unassembled WGS sequence"/>
</dbReference>
<dbReference type="SUPFAM" id="SSF53756">
    <property type="entry name" value="UDP-Glycosyltransferase/glycogen phosphorylase"/>
    <property type="match status" value="1"/>
</dbReference>
<dbReference type="InterPro" id="IPR004276">
    <property type="entry name" value="GlycoTrans_28_N"/>
</dbReference>
<dbReference type="Pfam" id="PF03033">
    <property type="entry name" value="Glyco_transf_28"/>
    <property type="match status" value="1"/>
</dbReference>
<evidence type="ECO:0000256" key="1">
    <source>
        <dbReference type="ARBA" id="ARBA00004660"/>
    </source>
</evidence>
<comment type="caution">
    <text evidence="5">The sequence shown here is derived from an EMBL/GenBank/DDBJ whole genome shotgun (WGS) entry which is preliminary data.</text>
</comment>
<comment type="pathway">
    <text evidence="1">Antibiotic biosynthesis; vancomycin biosynthesis.</text>
</comment>
<dbReference type="EMBL" id="JAGINW010000001">
    <property type="protein sequence ID" value="MBP2329155.1"/>
    <property type="molecule type" value="Genomic_DNA"/>
</dbReference>
<dbReference type="EC" id="2.4.1.317" evidence="5"/>
<keyword evidence="6" id="KW-1185">Reference proteome</keyword>
<name>A0ABS4TXM6_9PSEU</name>
<dbReference type="InterPro" id="IPR002213">
    <property type="entry name" value="UDP_glucos_trans"/>
</dbReference>
<evidence type="ECO:0000259" key="3">
    <source>
        <dbReference type="Pfam" id="PF03033"/>
    </source>
</evidence>
<keyword evidence="5" id="KW-0328">Glycosyltransferase</keyword>
<dbReference type="GO" id="GO:0016757">
    <property type="term" value="F:glycosyltransferase activity"/>
    <property type="evidence" value="ECO:0007669"/>
    <property type="project" value="UniProtKB-KW"/>
</dbReference>
<proteinExistence type="predicted"/>
<accession>A0ABS4TXM6</accession>
<protein>
    <submittedName>
        <fullName evidence="5">O-mycaminosyltylonolide 6-deoxyallosyltransferase</fullName>
        <ecNumber evidence="5">2.4.1.317</ecNumber>
    </submittedName>
</protein>
<dbReference type="RefSeq" id="WP_209646007.1">
    <property type="nucleotide sequence ID" value="NZ_JAGINW010000001.1"/>
</dbReference>